<dbReference type="PRINTS" id="PR00700">
    <property type="entry name" value="PRTYPHPHTASE"/>
</dbReference>
<sequence>METTIPFEEHMESIMHLEDMAEEVETPTDSVDMKRLRHNRSVLMAHLPIQVIELPKKPRVMEKTIPFEEQVESIVYVEDLEEDIATPTDPVDMRRLRHHTPALMAHLPIQANELPKKVKKLKANNNELFSLEYESIEPEQQFTWEISSLEMNKPKNRYVNVVAYDHSRVVLQTLKSIPGSDYINANFCDGYRKQNAYIATQGPLPDTYGDFWRMVWEQKSTTIVMLSKLVENERPKCDQYWPNRGSQTYGVIYVSISEVQELATYCIRTFNLERVGSAEKRQVTHFQFTAWPDHGVPSHPASFLMFIRRVRSMLDLISSDPIIVHCSAGVGRTGCFVVIDSMLERLKHETTVDIYGHVTCLRAQRNYMVQTEDQYIFTYNAVLEASTTGSTEVLPCNLYSHIQQLLHLPPSEKHTKMELEFQKLSKIRKNTSEFVSANLPVNKLKNRFVNILPYESTRVSLEQIGGMDGSDYINANYIDGYRHKRAYIATQGPLANTTADFWRMLWEQNCRIIVMLTKVTELEKEKCHQYWPDEKPQRHLYFTVVPVTEYNMPHYIMREFRITDTRNGQSRTIRQFHFMDWPEKSVPKSGERFIEFIGQVLKTKHQFGQEGPVTIHCCDGVGRTGVFIMLSIVLERMTYEGVIDIFQYVCILRTQRPGMVQTEEQYQFCYRATLEYVSSLEQ</sequence>
<dbReference type="Pfam" id="PF00102">
    <property type="entry name" value="Y_phosphatase"/>
    <property type="match status" value="2"/>
</dbReference>
<dbReference type="InterPro" id="IPR050348">
    <property type="entry name" value="Protein-Tyr_Phosphatase"/>
</dbReference>
<dbReference type="Gene3D" id="3.90.190.10">
    <property type="entry name" value="Protein tyrosine phosphatase superfamily"/>
    <property type="match status" value="2"/>
</dbReference>
<reference evidence="3 4" key="1">
    <citation type="journal article" date="2022" name="Nat. Ecol. Evol.">
        <title>A masculinizing supergene underlies an exaggerated male reproductive morph in a spider.</title>
        <authorList>
            <person name="Hendrickx F."/>
            <person name="De Corte Z."/>
            <person name="Sonet G."/>
            <person name="Van Belleghem S.M."/>
            <person name="Kostlbacher S."/>
            <person name="Vangestel C."/>
        </authorList>
    </citation>
    <scope>NUCLEOTIDE SEQUENCE [LARGE SCALE GENOMIC DNA]</scope>
    <source>
        <strain evidence="3">W744_W776</strain>
    </source>
</reference>
<proteinExistence type="predicted"/>
<dbReference type="InterPro" id="IPR016130">
    <property type="entry name" value="Tyr_Pase_AS"/>
</dbReference>
<dbReference type="GO" id="GO:0004725">
    <property type="term" value="F:protein tyrosine phosphatase activity"/>
    <property type="evidence" value="ECO:0007669"/>
    <property type="project" value="InterPro"/>
</dbReference>
<evidence type="ECO:0000259" key="1">
    <source>
        <dbReference type="PROSITE" id="PS50055"/>
    </source>
</evidence>
<evidence type="ECO:0000313" key="4">
    <source>
        <dbReference type="Proteomes" id="UP000827092"/>
    </source>
</evidence>
<feature type="domain" description="Tyrosine specific protein phosphatases" evidence="2">
    <location>
        <begin position="591"/>
        <end position="667"/>
    </location>
</feature>
<protein>
    <submittedName>
        <fullName evidence="3">Uncharacterized protein</fullName>
    </submittedName>
</protein>
<dbReference type="CDD" id="cd14553">
    <property type="entry name" value="R-PTPc-LAR-1"/>
    <property type="match status" value="1"/>
</dbReference>
<name>A0AAV6V604_9ARAC</name>
<dbReference type="SUPFAM" id="SSF52799">
    <property type="entry name" value="(Phosphotyrosine protein) phosphatases II"/>
    <property type="match status" value="2"/>
</dbReference>
<dbReference type="InterPro" id="IPR000387">
    <property type="entry name" value="Tyr_Pase_dom"/>
</dbReference>
<dbReference type="AlphaFoldDB" id="A0AAV6V604"/>
<dbReference type="InterPro" id="IPR029021">
    <property type="entry name" value="Prot-tyrosine_phosphatase-like"/>
</dbReference>
<dbReference type="PROSITE" id="PS50055">
    <property type="entry name" value="TYR_PHOSPHATASE_PTP"/>
    <property type="match status" value="2"/>
</dbReference>
<dbReference type="GO" id="GO:0048666">
    <property type="term" value="P:neuron development"/>
    <property type="evidence" value="ECO:0007669"/>
    <property type="project" value="UniProtKB-ARBA"/>
</dbReference>
<evidence type="ECO:0000259" key="2">
    <source>
        <dbReference type="PROSITE" id="PS50056"/>
    </source>
</evidence>
<evidence type="ECO:0000313" key="3">
    <source>
        <dbReference type="EMBL" id="KAG8191081.1"/>
    </source>
</evidence>
<dbReference type="FunFam" id="3.90.190.10:FF:000002">
    <property type="entry name" value="receptor-type tyrosine-protein phosphatase delta isoform X2"/>
    <property type="match status" value="1"/>
</dbReference>
<dbReference type="FunFam" id="3.90.190.10:FF:000088">
    <property type="entry name" value="Receptor protein-tyrosine phosphatase LAR"/>
    <property type="match status" value="1"/>
</dbReference>
<dbReference type="PANTHER" id="PTHR19134:SF531">
    <property type="entry name" value="TYROSINE-PROTEIN PHOSPHATASE LAR"/>
    <property type="match status" value="1"/>
</dbReference>
<dbReference type="PROSITE" id="PS00383">
    <property type="entry name" value="TYR_PHOSPHATASE_1"/>
    <property type="match status" value="2"/>
</dbReference>
<keyword evidence="4" id="KW-1185">Reference proteome</keyword>
<dbReference type="SMART" id="SM00194">
    <property type="entry name" value="PTPc"/>
    <property type="match status" value="2"/>
</dbReference>
<dbReference type="Proteomes" id="UP000827092">
    <property type="component" value="Unassembled WGS sequence"/>
</dbReference>
<gene>
    <name evidence="3" type="ORF">JTE90_008395</name>
</gene>
<dbReference type="SMART" id="SM00404">
    <property type="entry name" value="PTPc_motif"/>
    <property type="match status" value="2"/>
</dbReference>
<feature type="domain" description="Tyrosine specific protein phosphatases" evidence="2">
    <location>
        <begin position="301"/>
        <end position="376"/>
    </location>
</feature>
<dbReference type="InterPro" id="IPR000242">
    <property type="entry name" value="PTP_cat"/>
</dbReference>
<accession>A0AAV6V604</accession>
<dbReference type="EMBL" id="JAFNEN010000167">
    <property type="protein sequence ID" value="KAG8191081.1"/>
    <property type="molecule type" value="Genomic_DNA"/>
</dbReference>
<dbReference type="PROSITE" id="PS50056">
    <property type="entry name" value="TYR_PHOSPHATASE_2"/>
    <property type="match status" value="2"/>
</dbReference>
<organism evidence="3 4">
    <name type="scientific">Oedothorax gibbosus</name>
    <dbReference type="NCBI Taxonomy" id="931172"/>
    <lineage>
        <taxon>Eukaryota</taxon>
        <taxon>Metazoa</taxon>
        <taxon>Ecdysozoa</taxon>
        <taxon>Arthropoda</taxon>
        <taxon>Chelicerata</taxon>
        <taxon>Arachnida</taxon>
        <taxon>Araneae</taxon>
        <taxon>Araneomorphae</taxon>
        <taxon>Entelegynae</taxon>
        <taxon>Araneoidea</taxon>
        <taxon>Linyphiidae</taxon>
        <taxon>Erigoninae</taxon>
        <taxon>Oedothorax</taxon>
    </lineage>
</organism>
<dbReference type="InterPro" id="IPR003595">
    <property type="entry name" value="Tyr_Pase_cat"/>
</dbReference>
<feature type="domain" description="Tyrosine-protein phosphatase" evidence="1">
    <location>
        <begin position="417"/>
        <end position="676"/>
    </location>
</feature>
<comment type="caution">
    <text evidence="3">The sequence shown here is derived from an EMBL/GenBank/DDBJ whole genome shotgun (WGS) entry which is preliminary data.</text>
</comment>
<dbReference type="PANTHER" id="PTHR19134">
    <property type="entry name" value="RECEPTOR-TYPE TYROSINE-PROTEIN PHOSPHATASE"/>
    <property type="match status" value="1"/>
</dbReference>
<feature type="domain" description="Tyrosine-protein phosphatase" evidence="1">
    <location>
        <begin position="129"/>
        <end position="385"/>
    </location>
</feature>